<comment type="catalytic activity">
    <reaction evidence="30">
        <text>L-glutamate(out) = L-glutamate(in)</text>
        <dbReference type="Rhea" id="RHEA:66336"/>
        <dbReference type="ChEBI" id="CHEBI:29985"/>
    </reaction>
</comment>
<keyword evidence="7" id="KW-1003">Cell membrane</keyword>
<evidence type="ECO:0000256" key="33">
    <source>
        <dbReference type="ARBA" id="ARBA00044897"/>
    </source>
</evidence>
<keyword evidence="11" id="KW-0053">Apoptosis</keyword>
<dbReference type="AlphaFoldDB" id="H0XYA1"/>
<dbReference type="InParanoid" id="H0XYA1"/>
<keyword evidence="19" id="KW-0626">Porin</keyword>
<dbReference type="GO" id="GO:0005524">
    <property type="term" value="F:ATP binding"/>
    <property type="evidence" value="ECO:0007669"/>
    <property type="project" value="UniProtKB-KW"/>
</dbReference>
<keyword evidence="18" id="KW-0406">Ion transport</keyword>
<comment type="catalytic activity">
    <reaction evidence="22">
        <text>chloride(in) = chloride(out)</text>
        <dbReference type="Rhea" id="RHEA:29823"/>
        <dbReference type="ChEBI" id="CHEBI:17996"/>
    </reaction>
</comment>
<dbReference type="HOGENOM" id="CLU_121232_0_0_1"/>
<keyword evidence="21" id="KW-0472">Membrane</keyword>
<comment type="catalytic activity">
    <reaction evidence="23">
        <text>a 1,2-diacyl-sn-glycero-3-phospho-L-serine(in) = a 1,2-diacyl-sn-glycero-3-phospho-L-serine(out)</text>
        <dbReference type="Rhea" id="RHEA:38663"/>
        <dbReference type="ChEBI" id="CHEBI:57262"/>
    </reaction>
</comment>
<dbReference type="PANTHER" id="PTHR11743:SF13">
    <property type="entry name" value="VOLTAGE-DEPENDENT ANION-SELECTIVE CHANNEL PROTEIN 1"/>
    <property type="match status" value="1"/>
</dbReference>
<comment type="catalytic activity">
    <reaction evidence="31">
        <text>acetylcholine(in) = acetylcholine(out)</text>
        <dbReference type="Rhea" id="RHEA:74663"/>
        <dbReference type="ChEBI" id="CHEBI:15355"/>
    </reaction>
</comment>
<dbReference type="InterPro" id="IPR001925">
    <property type="entry name" value="Porin_Euk"/>
</dbReference>
<evidence type="ECO:0000256" key="25">
    <source>
        <dbReference type="ARBA" id="ARBA00034269"/>
    </source>
</evidence>
<reference evidence="39" key="1">
    <citation type="submission" date="2011-03" db="EMBL/GenBank/DDBJ databases">
        <title>Version 3 of the genome sequence of Otolemur garnettii (Bushbaby).</title>
        <authorList>
            <consortium name="The Broad Institute Genome Sequencing Platform"/>
            <person name="Di Palma F."/>
            <person name="Johnson J."/>
            <person name="Lander E.S."/>
            <person name="Lindblad-Toh K."/>
            <person name="Jaffe D.B."/>
            <person name="Gnerre S."/>
            <person name="MacCallum I."/>
            <person name="Przybylski D."/>
            <person name="Ribeiro F.J."/>
            <person name="Burton J.N."/>
            <person name="Walker B.J."/>
            <person name="Sharpe T."/>
            <person name="Hall G."/>
        </authorList>
    </citation>
    <scope>NUCLEOTIDE SEQUENCE [LARGE SCALE GENOMIC DNA]</scope>
</reference>
<dbReference type="InterPro" id="IPR027246">
    <property type="entry name" value="Porin_Euk/Tom40"/>
</dbReference>
<name>H0XYA1_OTOGA</name>
<comment type="similarity">
    <text evidence="4">Belongs to the eukaryotic mitochondrial porin family.</text>
</comment>
<keyword evidence="16" id="KW-0007">Acetylation</keyword>
<comment type="catalytic activity">
    <reaction evidence="25">
        <text>Mg(2+)(in) = Mg(2+)(out)</text>
        <dbReference type="Rhea" id="RHEA:29827"/>
        <dbReference type="ChEBI" id="CHEBI:18420"/>
    </reaction>
</comment>
<dbReference type="GO" id="GO:0006915">
    <property type="term" value="P:apoptotic process"/>
    <property type="evidence" value="ECO:0007669"/>
    <property type="project" value="UniProtKB-KW"/>
</dbReference>
<evidence type="ECO:0000256" key="18">
    <source>
        <dbReference type="ARBA" id="ARBA00023065"/>
    </source>
</evidence>
<comment type="subunit">
    <text evidence="37">Homodimer and homotrimer; in response to cyclic AMP or calcium; oligomerization is required for scramblase activity. Component of the mitochondrial permeability transition pore complex (mPTPC), at least composed of SPG7, VDAC1 and PPIF. Interacts with SPG7, NIPSNAP2 and SLC25A30. Interacts with hexokinases including HK1. The HK1-VDAC1 complex interacts with ATF2. Interacts with BCL2L1. Interacts with BAK1. Interacts with RTL10/BOP (via BH3 domain). Interacts with amyloid-beta and APP; induces VDAC1 dephosphorylation. Interacts with TMEM41B. Interacts with BCAP31. Interacts with HSPA9; this interaction couples ITPR1 to VDAC1.</text>
</comment>
<keyword evidence="15" id="KW-0832">Ubl conjugation</keyword>
<sequence>MAVSPMYADPAKSARDIFIKGYGFGLIKFDLKTKMKFTSSGSANTESAKVTGSLETKYRGTEYGLTFTESYNTDNMLGAEITVEDHLAHGLQLTFDSSFSTLAEKNAKIKTEYKQEHIDLGCDIDFAITGPSTGALVLGYEGRLAGYQMNFETAKSLVTQSKFEVGYKTNEFQLHTNVNDGTEFGDSLYQKVNKKVEATVNLSWIAGNSTHFGIAVKYQIN</sequence>
<keyword evidence="10" id="KW-0812">Transmembrane</keyword>
<evidence type="ECO:0000256" key="24">
    <source>
        <dbReference type="ARBA" id="ARBA00024631"/>
    </source>
</evidence>
<dbReference type="GO" id="GO:0045121">
    <property type="term" value="C:membrane raft"/>
    <property type="evidence" value="ECO:0007669"/>
    <property type="project" value="UniProtKB-SubCell"/>
</dbReference>
<evidence type="ECO:0000256" key="5">
    <source>
        <dbReference type="ARBA" id="ARBA00022448"/>
    </source>
</evidence>
<evidence type="ECO:0000256" key="8">
    <source>
        <dbReference type="ARBA" id="ARBA00022499"/>
    </source>
</evidence>
<evidence type="ECO:0000256" key="21">
    <source>
        <dbReference type="ARBA" id="ARBA00023136"/>
    </source>
</evidence>
<keyword evidence="6" id="KW-1134">Transmembrane beta strand</keyword>
<keyword evidence="39" id="KW-1185">Reference proteome</keyword>
<evidence type="ECO:0000256" key="29">
    <source>
        <dbReference type="ARBA" id="ARBA00036634"/>
    </source>
</evidence>
<dbReference type="InterPro" id="IPR023614">
    <property type="entry name" value="Porin_dom_sf"/>
</dbReference>
<evidence type="ECO:0000256" key="11">
    <source>
        <dbReference type="ARBA" id="ARBA00022703"/>
    </source>
</evidence>
<evidence type="ECO:0000256" key="32">
    <source>
        <dbReference type="ARBA" id="ARBA00044892"/>
    </source>
</evidence>
<accession>H0XYA1</accession>
<dbReference type="GO" id="GO:0046930">
    <property type="term" value="C:pore complex"/>
    <property type="evidence" value="ECO:0007669"/>
    <property type="project" value="UniProtKB-KW"/>
</dbReference>
<evidence type="ECO:0000256" key="31">
    <source>
        <dbReference type="ARBA" id="ARBA00036778"/>
    </source>
</evidence>
<dbReference type="GO" id="GO:0015288">
    <property type="term" value="F:porin activity"/>
    <property type="evidence" value="ECO:0007669"/>
    <property type="project" value="UniProtKB-KW"/>
</dbReference>
<evidence type="ECO:0000256" key="15">
    <source>
        <dbReference type="ARBA" id="ARBA00022843"/>
    </source>
</evidence>
<comment type="catalytic activity">
    <reaction evidence="28">
        <text>dopamine(out) = dopamine(in)</text>
        <dbReference type="Rhea" id="RHEA:73863"/>
        <dbReference type="ChEBI" id="CHEBI:59905"/>
    </reaction>
</comment>
<evidence type="ECO:0000256" key="35">
    <source>
        <dbReference type="ARBA" id="ARBA00044987"/>
    </source>
</evidence>
<keyword evidence="20" id="KW-0496">Mitochondrion</keyword>
<evidence type="ECO:0000256" key="1">
    <source>
        <dbReference type="ARBA" id="ARBA00004314"/>
    </source>
</evidence>
<keyword evidence="9" id="KW-0597">Phosphoprotein</keyword>
<evidence type="ECO:0000256" key="19">
    <source>
        <dbReference type="ARBA" id="ARBA00023114"/>
    </source>
</evidence>
<evidence type="ECO:0000256" key="20">
    <source>
        <dbReference type="ARBA" id="ARBA00023128"/>
    </source>
</evidence>
<dbReference type="PANTHER" id="PTHR11743">
    <property type="entry name" value="VOLTAGE-DEPENDENT ANION-SELECTIVE CHANNEL"/>
    <property type="match status" value="1"/>
</dbReference>
<keyword evidence="12" id="KW-0547">Nucleotide-binding</keyword>
<dbReference type="CDD" id="cd07306">
    <property type="entry name" value="Porin3_VDAC"/>
    <property type="match status" value="1"/>
</dbReference>
<proteinExistence type="inferred from homology"/>
<evidence type="ECO:0000256" key="2">
    <source>
        <dbReference type="ARBA" id="ARBA00004374"/>
    </source>
</evidence>
<comment type="subcellular location">
    <subcellularLocation>
        <location evidence="3">Cell membrane</location>
        <topology evidence="3">Multi-pass membrane protein</topology>
    </subcellularLocation>
    <subcellularLocation>
        <location evidence="1">Membrane raft</location>
        <topology evidence="1">Multi-pass membrane protein</topology>
    </subcellularLocation>
    <subcellularLocation>
        <location evidence="2">Mitochondrion outer membrane</location>
        <topology evidence="2">Multi-pass membrane protein</topology>
    </subcellularLocation>
</comment>
<evidence type="ECO:0000256" key="23">
    <source>
        <dbReference type="ARBA" id="ARBA00024479"/>
    </source>
</evidence>
<evidence type="ECO:0000256" key="30">
    <source>
        <dbReference type="ARBA" id="ARBA00036683"/>
    </source>
</evidence>
<evidence type="ECO:0000256" key="13">
    <source>
        <dbReference type="ARBA" id="ARBA00022787"/>
    </source>
</evidence>
<protein>
    <recommendedName>
        <fullName evidence="35">Non-selective voltage-gated ion channel VDAC1</fullName>
    </recommendedName>
    <alternativeName>
        <fullName evidence="36">Voltage-dependent anion-selective channel protein 1</fullName>
    </alternativeName>
</protein>
<dbReference type="GeneTree" id="ENSGT00950000182869"/>
<keyword evidence="13" id="KW-1000">Mitochondrion outer membrane</keyword>
<dbReference type="GO" id="GO:0005886">
    <property type="term" value="C:plasma membrane"/>
    <property type="evidence" value="ECO:0007669"/>
    <property type="project" value="UniProtKB-SubCell"/>
</dbReference>
<organism evidence="38 39">
    <name type="scientific">Otolemur garnettii</name>
    <name type="common">Small-eared galago</name>
    <name type="synonym">Garnett's greater bushbaby</name>
    <dbReference type="NCBI Taxonomy" id="30611"/>
    <lineage>
        <taxon>Eukaryota</taxon>
        <taxon>Metazoa</taxon>
        <taxon>Chordata</taxon>
        <taxon>Craniata</taxon>
        <taxon>Vertebrata</taxon>
        <taxon>Euteleostomi</taxon>
        <taxon>Mammalia</taxon>
        <taxon>Eutheria</taxon>
        <taxon>Euarchontoglires</taxon>
        <taxon>Primates</taxon>
        <taxon>Strepsirrhini</taxon>
        <taxon>Lorisiformes</taxon>
        <taxon>Galagidae</taxon>
        <taxon>Otolemur</taxon>
    </lineage>
</organism>
<comment type="function">
    <text evidence="34">Catalyzes the scrambling of phospholipids across the outer mitochondrial membrane; the mechanism is unrelated to channel activity and is capable of translocating both anionic and zwitterionic phospholipids.</text>
</comment>
<comment type="catalytic activity">
    <reaction evidence="32">
        <text>Fe(III)-[cytochrome c](out) = Fe(III)-[cytochrome c](in)</text>
        <dbReference type="Rhea" id="RHEA:79311"/>
        <dbReference type="Rhea" id="RHEA-COMP:14399"/>
        <dbReference type="ChEBI" id="CHEBI:29034"/>
    </reaction>
</comment>
<evidence type="ECO:0000256" key="7">
    <source>
        <dbReference type="ARBA" id="ARBA00022475"/>
    </source>
</evidence>
<evidence type="ECO:0000256" key="14">
    <source>
        <dbReference type="ARBA" id="ARBA00022840"/>
    </source>
</evidence>
<evidence type="ECO:0000256" key="27">
    <source>
        <dbReference type="ARBA" id="ARBA00036239"/>
    </source>
</evidence>
<dbReference type="Pfam" id="PF01459">
    <property type="entry name" value="Porin_3"/>
    <property type="match status" value="1"/>
</dbReference>
<comment type="catalytic activity">
    <reaction evidence="24">
        <text>a 1,2-diacyl-sn-glycero-3-phosphocholine(in) = a 1,2-diacyl-sn-glycero-3-phosphocholine(out)</text>
        <dbReference type="Rhea" id="RHEA:38571"/>
        <dbReference type="ChEBI" id="CHEBI:57643"/>
    </reaction>
</comment>
<evidence type="ECO:0000256" key="36">
    <source>
        <dbReference type="ARBA" id="ARBA00045025"/>
    </source>
</evidence>
<evidence type="ECO:0000313" key="39">
    <source>
        <dbReference type="Proteomes" id="UP000005225"/>
    </source>
</evidence>
<evidence type="ECO:0000256" key="22">
    <source>
        <dbReference type="ARBA" id="ARBA00024167"/>
    </source>
</evidence>
<evidence type="ECO:0000256" key="10">
    <source>
        <dbReference type="ARBA" id="ARBA00022692"/>
    </source>
</evidence>
<keyword evidence="14" id="KW-0067">ATP-binding</keyword>
<evidence type="ECO:0000256" key="28">
    <source>
        <dbReference type="ARBA" id="ARBA00036483"/>
    </source>
</evidence>
<reference evidence="38" key="3">
    <citation type="submission" date="2025-09" db="UniProtKB">
        <authorList>
            <consortium name="Ensembl"/>
        </authorList>
    </citation>
    <scope>IDENTIFICATION</scope>
</reference>
<dbReference type="GO" id="GO:0005741">
    <property type="term" value="C:mitochondrial outer membrane"/>
    <property type="evidence" value="ECO:0007669"/>
    <property type="project" value="UniProtKB-SubCell"/>
</dbReference>
<comment type="catalytic activity">
    <reaction evidence="27">
        <text>Na(+)(in) = Na(+)(out)</text>
        <dbReference type="Rhea" id="RHEA:34963"/>
        <dbReference type="ChEBI" id="CHEBI:29101"/>
    </reaction>
</comment>
<evidence type="ECO:0000256" key="37">
    <source>
        <dbReference type="ARBA" id="ARBA00046417"/>
    </source>
</evidence>
<comment type="catalytic activity">
    <reaction evidence="33">
        <text>ATP(in) = ATP(out)</text>
        <dbReference type="Rhea" id="RHEA:75687"/>
        <dbReference type="ChEBI" id="CHEBI:30616"/>
    </reaction>
</comment>
<evidence type="ECO:0000256" key="6">
    <source>
        <dbReference type="ARBA" id="ARBA00022452"/>
    </source>
</evidence>
<evidence type="ECO:0000256" key="4">
    <source>
        <dbReference type="ARBA" id="ARBA00007780"/>
    </source>
</evidence>
<dbReference type="PRINTS" id="PR00185">
    <property type="entry name" value="EUKARYTPORIN"/>
</dbReference>
<evidence type="ECO:0000256" key="12">
    <source>
        <dbReference type="ARBA" id="ARBA00022741"/>
    </source>
</evidence>
<comment type="catalytic activity">
    <reaction evidence="26">
        <text>K(+)(in) = K(+)(out)</text>
        <dbReference type="Rhea" id="RHEA:29463"/>
        <dbReference type="ChEBI" id="CHEBI:29103"/>
    </reaction>
</comment>
<keyword evidence="5" id="KW-0813">Transport</keyword>
<dbReference type="STRING" id="30611.ENSOGAP00000021094"/>
<evidence type="ECO:0000256" key="3">
    <source>
        <dbReference type="ARBA" id="ARBA00004651"/>
    </source>
</evidence>
<evidence type="ECO:0000256" key="16">
    <source>
        <dbReference type="ARBA" id="ARBA00022990"/>
    </source>
</evidence>
<dbReference type="EMBL" id="AAQR03008850">
    <property type="status" value="NOT_ANNOTATED_CDS"/>
    <property type="molecule type" value="Genomic_DNA"/>
</dbReference>
<evidence type="ECO:0000256" key="26">
    <source>
        <dbReference type="ARBA" id="ARBA00034430"/>
    </source>
</evidence>
<dbReference type="Gene3D" id="2.40.160.10">
    <property type="entry name" value="Porin"/>
    <property type="match status" value="1"/>
</dbReference>
<evidence type="ECO:0000313" key="38">
    <source>
        <dbReference type="Ensembl" id="ENSOGAP00000021094.1"/>
    </source>
</evidence>
<dbReference type="eggNOG" id="KOG3126">
    <property type="taxonomic scope" value="Eukaryota"/>
</dbReference>
<dbReference type="Proteomes" id="UP000005225">
    <property type="component" value="Unassembled WGS sequence"/>
</dbReference>
<reference evidence="38" key="2">
    <citation type="submission" date="2025-08" db="UniProtKB">
        <authorList>
            <consortium name="Ensembl"/>
        </authorList>
    </citation>
    <scope>IDENTIFICATION</scope>
</reference>
<keyword evidence="17" id="KW-0520">NAD</keyword>
<dbReference type="GO" id="GO:0008308">
    <property type="term" value="F:voltage-gated monoatomic anion channel activity"/>
    <property type="evidence" value="ECO:0007669"/>
    <property type="project" value="InterPro"/>
</dbReference>
<keyword evidence="8" id="KW-1017">Isopeptide bond</keyword>
<evidence type="ECO:0000256" key="34">
    <source>
        <dbReference type="ARBA" id="ARBA00044941"/>
    </source>
</evidence>
<comment type="catalytic activity">
    <reaction evidence="29">
        <text>Ca(2+)(in) = Ca(2+)(out)</text>
        <dbReference type="Rhea" id="RHEA:29671"/>
        <dbReference type="ChEBI" id="CHEBI:29108"/>
    </reaction>
</comment>
<evidence type="ECO:0000256" key="17">
    <source>
        <dbReference type="ARBA" id="ARBA00023027"/>
    </source>
</evidence>
<dbReference type="Ensembl" id="ENSOGAT00000026103.1">
    <property type="protein sequence ID" value="ENSOGAP00000021094.1"/>
    <property type="gene ID" value="ENSOGAG00000025196.1"/>
</dbReference>
<evidence type="ECO:0000256" key="9">
    <source>
        <dbReference type="ARBA" id="ARBA00022553"/>
    </source>
</evidence>